<dbReference type="GO" id="GO:0046872">
    <property type="term" value="F:metal ion binding"/>
    <property type="evidence" value="ECO:0007669"/>
    <property type="project" value="UniProtKB-KW"/>
</dbReference>
<dbReference type="AlphaFoldDB" id="H6Q9G2"/>
<sequence length="323" mass="37398">MQTPIATRDKIDEFEFTLHESWVEWFRRDPGLYGYRRFVQQKLLEELFTIQLVRAAVERPELMAEPDIYHKMGWIVDWHESSVYRRWFVASRALGLNGLRIPPKIKELMDYVVGVAKKDIKRGLMAARIAVKFTHTGYRAAAYNANNRHVAQLAYLAYMREEDEIKVIDDALQAVGVNKPDREGVDLELFNAITPIYFDFFQPPEVVDDGGPQLPDTQWERVATVDELQRVGKKMAVVGLWREVLLTYVDGVVAAFENWCTHERDPLHYGYLMGKQLTCLAHHATFDARSGRVILHPNHGEARTLPRYQVKIADGVIYVRVPW</sequence>
<reference evidence="6 7" key="1">
    <citation type="journal article" date="2012" name="Stand. Genomic Sci.">
        <title>Complete genome sequence of Pyrobaculum oguniense.</title>
        <authorList>
            <person name="Bernick D.L."/>
            <person name="Karplus K."/>
            <person name="Lui L.M."/>
            <person name="Coker J.K."/>
            <person name="Murphy J.N."/>
            <person name="Chan P.P."/>
            <person name="Cozen A.E."/>
            <person name="Lowe T.M."/>
        </authorList>
    </citation>
    <scope>NUCLEOTIDE SEQUENCE [LARGE SCALE GENOMIC DNA]</scope>
    <source>
        <strain evidence="6 7">TE7</strain>
    </source>
</reference>
<keyword evidence="4" id="KW-0411">Iron-sulfur</keyword>
<dbReference type="InterPro" id="IPR036922">
    <property type="entry name" value="Rieske_2Fe-2S_sf"/>
</dbReference>
<dbReference type="HOGENOM" id="CLU_803200_0_0_2"/>
<dbReference type="STRING" id="698757.Pogu_1803"/>
<evidence type="ECO:0000259" key="5">
    <source>
        <dbReference type="PROSITE" id="PS51296"/>
    </source>
</evidence>
<gene>
    <name evidence="6" type="ordered locus">Pogu_1803</name>
</gene>
<dbReference type="Proteomes" id="UP000009062">
    <property type="component" value="Chromosome"/>
</dbReference>
<proteinExistence type="predicted"/>
<name>H6Q9G2_PYROT</name>
<dbReference type="Pfam" id="PF00355">
    <property type="entry name" value="Rieske"/>
    <property type="match status" value="1"/>
</dbReference>
<keyword evidence="3" id="KW-0408">Iron</keyword>
<dbReference type="KEGG" id="pog:Pogu_1803"/>
<protein>
    <submittedName>
        <fullName evidence="6">Ferredoxin subunits of nitrite reductase and ring-hydroxylating dioxygenase</fullName>
    </submittedName>
</protein>
<keyword evidence="2" id="KW-0479">Metal-binding</keyword>
<dbReference type="CDD" id="cd03467">
    <property type="entry name" value="Rieske"/>
    <property type="match status" value="1"/>
</dbReference>
<evidence type="ECO:0000256" key="2">
    <source>
        <dbReference type="ARBA" id="ARBA00022723"/>
    </source>
</evidence>
<keyword evidence="7" id="KW-1185">Reference proteome</keyword>
<evidence type="ECO:0000256" key="4">
    <source>
        <dbReference type="ARBA" id="ARBA00023014"/>
    </source>
</evidence>
<dbReference type="EMBL" id="CP003316">
    <property type="protein sequence ID" value="AFA39830.1"/>
    <property type="molecule type" value="Genomic_DNA"/>
</dbReference>
<organism evidence="6 7">
    <name type="scientific">Pyrobaculum oguniense (strain DSM 13380 / JCM 10595 / TE7)</name>
    <dbReference type="NCBI Taxonomy" id="698757"/>
    <lineage>
        <taxon>Archaea</taxon>
        <taxon>Thermoproteota</taxon>
        <taxon>Thermoprotei</taxon>
        <taxon>Thermoproteales</taxon>
        <taxon>Thermoproteaceae</taxon>
        <taxon>Pyrobaculum</taxon>
    </lineage>
</organism>
<accession>H6Q9G2</accession>
<keyword evidence="6" id="KW-0560">Oxidoreductase</keyword>
<dbReference type="PROSITE" id="PS51296">
    <property type="entry name" value="RIESKE"/>
    <property type="match status" value="1"/>
</dbReference>
<dbReference type="SUPFAM" id="SSF50022">
    <property type="entry name" value="ISP domain"/>
    <property type="match status" value="1"/>
</dbReference>
<keyword evidence="1" id="KW-0001">2Fe-2S</keyword>
<dbReference type="Gene3D" id="2.102.10.10">
    <property type="entry name" value="Rieske [2Fe-2S] iron-sulphur domain"/>
    <property type="match status" value="1"/>
</dbReference>
<dbReference type="InterPro" id="IPR017941">
    <property type="entry name" value="Rieske_2Fe-2S"/>
</dbReference>
<feature type="domain" description="Rieske" evidence="5">
    <location>
        <begin position="219"/>
        <end position="319"/>
    </location>
</feature>
<dbReference type="GO" id="GO:0051213">
    <property type="term" value="F:dioxygenase activity"/>
    <property type="evidence" value="ECO:0007669"/>
    <property type="project" value="UniProtKB-KW"/>
</dbReference>
<evidence type="ECO:0000313" key="7">
    <source>
        <dbReference type="Proteomes" id="UP000009062"/>
    </source>
</evidence>
<keyword evidence="6" id="KW-0223">Dioxygenase</keyword>
<evidence type="ECO:0000313" key="6">
    <source>
        <dbReference type="EMBL" id="AFA39830.1"/>
    </source>
</evidence>
<dbReference type="GO" id="GO:0051537">
    <property type="term" value="F:2 iron, 2 sulfur cluster binding"/>
    <property type="evidence" value="ECO:0007669"/>
    <property type="project" value="UniProtKB-KW"/>
</dbReference>
<evidence type="ECO:0000256" key="3">
    <source>
        <dbReference type="ARBA" id="ARBA00023004"/>
    </source>
</evidence>
<evidence type="ECO:0000256" key="1">
    <source>
        <dbReference type="ARBA" id="ARBA00022714"/>
    </source>
</evidence>
<dbReference type="eggNOG" id="arCOG02852">
    <property type="taxonomic scope" value="Archaea"/>
</dbReference>